<keyword evidence="4" id="KW-1185">Reference proteome</keyword>
<feature type="region of interest" description="Disordered" evidence="1">
    <location>
        <begin position="47"/>
        <end position="73"/>
    </location>
</feature>
<evidence type="ECO:0000313" key="4">
    <source>
        <dbReference type="Proteomes" id="UP000182983"/>
    </source>
</evidence>
<evidence type="ECO:0000256" key="1">
    <source>
        <dbReference type="SAM" id="MobiDB-lite"/>
    </source>
</evidence>
<dbReference type="RefSeq" id="WP_074769522.1">
    <property type="nucleotide sequence ID" value="NZ_FNWO01000012.1"/>
</dbReference>
<feature type="chain" id="PRO_5010374363" evidence="2">
    <location>
        <begin position="22"/>
        <end position="73"/>
    </location>
</feature>
<feature type="signal peptide" evidence="2">
    <location>
        <begin position="1"/>
        <end position="21"/>
    </location>
</feature>
<sequence length="73" mass="7694">MRLLFALCVALGFGAMLVGSAVVAPRSSSAPVWSGADGRVRGWEAAAASSPAAPDFEPEESEETTCPDWRLRQ</sequence>
<gene>
    <name evidence="3" type="ORF">SAMN04244559_02745</name>
</gene>
<dbReference type="AlphaFoldDB" id="A0A1H6IXE0"/>
<dbReference type="Proteomes" id="UP000182983">
    <property type="component" value="Unassembled WGS sequence"/>
</dbReference>
<organism evidence="3 4">
    <name type="scientific">Magnetospirillum fulvum</name>
    <name type="common">Rhodospirillum fulvum</name>
    <dbReference type="NCBI Taxonomy" id="1082"/>
    <lineage>
        <taxon>Bacteria</taxon>
        <taxon>Pseudomonadati</taxon>
        <taxon>Pseudomonadota</taxon>
        <taxon>Alphaproteobacteria</taxon>
        <taxon>Rhodospirillales</taxon>
        <taxon>Rhodospirillaceae</taxon>
        <taxon>Magnetospirillum</taxon>
    </lineage>
</organism>
<protein>
    <submittedName>
        <fullName evidence="3">Uncharacterized protein</fullName>
    </submittedName>
</protein>
<reference evidence="4" key="1">
    <citation type="submission" date="2016-10" db="EMBL/GenBank/DDBJ databases">
        <authorList>
            <person name="Varghese N."/>
            <person name="Submissions S."/>
        </authorList>
    </citation>
    <scope>NUCLEOTIDE SEQUENCE [LARGE SCALE GENOMIC DNA]</scope>
    <source>
        <strain evidence="4">DSM 13234</strain>
    </source>
</reference>
<feature type="compositionally biased region" description="Acidic residues" evidence="1">
    <location>
        <begin position="56"/>
        <end position="65"/>
    </location>
</feature>
<name>A0A1H6IXE0_MAGFU</name>
<proteinExistence type="predicted"/>
<evidence type="ECO:0000256" key="2">
    <source>
        <dbReference type="SAM" id="SignalP"/>
    </source>
</evidence>
<evidence type="ECO:0000313" key="3">
    <source>
        <dbReference type="EMBL" id="SEH51744.1"/>
    </source>
</evidence>
<accession>A0A1H6IXE0</accession>
<keyword evidence="2" id="KW-0732">Signal</keyword>
<dbReference type="EMBL" id="FNWO01000012">
    <property type="protein sequence ID" value="SEH51744.1"/>
    <property type="molecule type" value="Genomic_DNA"/>
</dbReference>